<dbReference type="InterPro" id="IPR004330">
    <property type="entry name" value="FAR1_DNA_bnd_dom"/>
</dbReference>
<sequence length="298" mass="33281">MKLFHGWGFMVNPDVAKLKMDLQESNNNQMSDANMVESHNNNNGGAVVVDDLRTGGHLGVEPRDGIDFDTHEAAYTFYQDYAKSMGFTTSIKNSRRSKKTKDFIDAKFACSRYGCVSEENYNIVLRTLVETLKNCVDLNHARNNFAESNSQLNNGAHEEENHVLAGVKATKKKTVVRKRKGQPEAGQMLESQPSLQPMENISSEGMSISGYYGPQQNVQGLLNLMEPPHEGYYVNQRTIQGLGQLNSIAPVQDSFFTNQQAMPGLGQMDFRPPPNFAYNLQDEHLRSAQLPGNSSRQL</sequence>
<comment type="caution">
    <text evidence="3">The sequence shown here is derived from an EMBL/GenBank/DDBJ whole genome shotgun (WGS) entry which is preliminary data.</text>
</comment>
<evidence type="ECO:0000313" key="4">
    <source>
        <dbReference type="Proteomes" id="UP000824890"/>
    </source>
</evidence>
<feature type="region of interest" description="Disordered" evidence="1">
    <location>
        <begin position="172"/>
        <end position="192"/>
    </location>
</feature>
<name>A0ABQ7X671_BRANA</name>
<proteinExistence type="predicted"/>
<accession>A0ABQ7X671</accession>
<evidence type="ECO:0000313" key="3">
    <source>
        <dbReference type="EMBL" id="KAH0850603.1"/>
    </source>
</evidence>
<protein>
    <recommendedName>
        <fullName evidence="2">FAR1 domain-containing protein</fullName>
    </recommendedName>
</protein>
<keyword evidence="4" id="KW-1185">Reference proteome</keyword>
<dbReference type="Pfam" id="PF03101">
    <property type="entry name" value="FAR1"/>
    <property type="match status" value="1"/>
</dbReference>
<dbReference type="Proteomes" id="UP000824890">
    <property type="component" value="Unassembled WGS sequence"/>
</dbReference>
<reference evidence="3 4" key="1">
    <citation type="submission" date="2021-05" db="EMBL/GenBank/DDBJ databases">
        <title>Genome Assembly of Synthetic Allotetraploid Brassica napus Reveals Homoeologous Exchanges between Subgenomes.</title>
        <authorList>
            <person name="Davis J.T."/>
        </authorList>
    </citation>
    <scope>NUCLEOTIDE SEQUENCE [LARGE SCALE GENOMIC DNA]</scope>
    <source>
        <strain evidence="4">cv. Da-Ae</strain>
        <tissue evidence="3">Seedling</tissue>
    </source>
</reference>
<organism evidence="3 4">
    <name type="scientific">Brassica napus</name>
    <name type="common">Rape</name>
    <dbReference type="NCBI Taxonomy" id="3708"/>
    <lineage>
        <taxon>Eukaryota</taxon>
        <taxon>Viridiplantae</taxon>
        <taxon>Streptophyta</taxon>
        <taxon>Embryophyta</taxon>
        <taxon>Tracheophyta</taxon>
        <taxon>Spermatophyta</taxon>
        <taxon>Magnoliopsida</taxon>
        <taxon>eudicotyledons</taxon>
        <taxon>Gunneridae</taxon>
        <taxon>Pentapetalae</taxon>
        <taxon>rosids</taxon>
        <taxon>malvids</taxon>
        <taxon>Brassicales</taxon>
        <taxon>Brassicaceae</taxon>
        <taxon>Brassiceae</taxon>
        <taxon>Brassica</taxon>
    </lineage>
</organism>
<feature type="domain" description="FAR1" evidence="2">
    <location>
        <begin position="76"/>
        <end position="122"/>
    </location>
</feature>
<dbReference type="PANTHER" id="PTHR46328">
    <property type="entry name" value="FAR-RED IMPAIRED RESPONSIVE (FAR1) FAMILY PROTEIN-RELATED"/>
    <property type="match status" value="1"/>
</dbReference>
<evidence type="ECO:0000256" key="1">
    <source>
        <dbReference type="SAM" id="MobiDB-lite"/>
    </source>
</evidence>
<dbReference type="EMBL" id="JAGKQM010002033">
    <property type="protein sequence ID" value="KAH0850603.1"/>
    <property type="molecule type" value="Genomic_DNA"/>
</dbReference>
<evidence type="ECO:0000259" key="2">
    <source>
        <dbReference type="Pfam" id="PF03101"/>
    </source>
</evidence>
<dbReference type="PANTHER" id="PTHR46328:SF43">
    <property type="entry name" value="FAR1 DOMAIN-CONTAINING PROTEIN"/>
    <property type="match status" value="1"/>
</dbReference>
<gene>
    <name evidence="3" type="ORF">HID58_091215</name>
</gene>